<accession>A0A433UVU7</accession>
<comment type="caution">
    <text evidence="1">The sequence shown here is derived from an EMBL/GenBank/DDBJ whole genome shotgun (WGS) entry which is preliminary data.</text>
</comment>
<keyword evidence="2" id="KW-1185">Reference proteome</keyword>
<dbReference type="EMBL" id="RSCM01000004">
    <property type="protein sequence ID" value="RUS97939.1"/>
    <property type="molecule type" value="Genomic_DNA"/>
</dbReference>
<gene>
    <name evidence="1" type="ORF">DSM107003_18140</name>
</gene>
<dbReference type="Proteomes" id="UP000276103">
    <property type="component" value="Unassembled WGS sequence"/>
</dbReference>
<name>A0A433UVU7_ANAVA</name>
<organism evidence="1 2">
    <name type="scientific">Trichormus variabilis SAG 1403-4b</name>
    <dbReference type="NCBI Taxonomy" id="447716"/>
    <lineage>
        <taxon>Bacteria</taxon>
        <taxon>Bacillati</taxon>
        <taxon>Cyanobacteriota</taxon>
        <taxon>Cyanophyceae</taxon>
        <taxon>Nostocales</taxon>
        <taxon>Nostocaceae</taxon>
        <taxon>Trichormus</taxon>
    </lineage>
</organism>
<protein>
    <recommendedName>
        <fullName evidence="3">Tetratricopeptide repeat protein</fullName>
    </recommendedName>
</protein>
<evidence type="ECO:0000313" key="1">
    <source>
        <dbReference type="EMBL" id="RUS97939.1"/>
    </source>
</evidence>
<reference evidence="1 2" key="1">
    <citation type="journal article" date="2019" name="Genome Biol. Evol.">
        <title>Day and night: Metabolic profiles and evolutionary relationships of six axenic non-marine cyanobacteria.</title>
        <authorList>
            <person name="Will S.E."/>
            <person name="Henke P."/>
            <person name="Boedeker C."/>
            <person name="Huang S."/>
            <person name="Brinkmann H."/>
            <person name="Rohde M."/>
            <person name="Jarek M."/>
            <person name="Friedl T."/>
            <person name="Seufert S."/>
            <person name="Schumacher M."/>
            <person name="Overmann J."/>
            <person name="Neumann-Schaal M."/>
            <person name="Petersen J."/>
        </authorList>
    </citation>
    <scope>NUCLEOTIDE SEQUENCE [LARGE SCALE GENOMIC DNA]</scope>
    <source>
        <strain evidence="1 2">SAG 1403-4b</strain>
    </source>
</reference>
<sequence>MKKNAIALFKLNKEEIYYLIPPRLRCIDLKKNSALYIAFINSCLGNSREAWKFLEQSEPSSERFDSWSHGYCLLYFGATYKNLKQTKNAFLMYKKAIFFA</sequence>
<dbReference type="AlphaFoldDB" id="A0A433UVU7"/>
<evidence type="ECO:0000313" key="2">
    <source>
        <dbReference type="Proteomes" id="UP000276103"/>
    </source>
</evidence>
<proteinExistence type="predicted"/>
<evidence type="ECO:0008006" key="3">
    <source>
        <dbReference type="Google" id="ProtNLM"/>
    </source>
</evidence>